<dbReference type="SUPFAM" id="SSF49842">
    <property type="entry name" value="TNF-like"/>
    <property type="match status" value="1"/>
</dbReference>
<feature type="transmembrane region" description="Helical" evidence="1">
    <location>
        <begin position="38"/>
        <end position="58"/>
    </location>
</feature>
<sequence length="299" mass="33574">MDSCSKQGGSKDTLVGVKGTWEDSLPSRGSVSLSSMRWLIIIVAVLMGFVLMFFVVAWQQIQISTMQLELDSLLHNEIDQLEHSYMSEELKNTENETNEAIISRLRRQVSNSRLQNVRPVPFAHLTEIRNDPGEDNPYLWAPPSSGFSNSTNSYYSNVQLHYETKDGARLVKAIQVSCSGWFYAYAQVPYHYNDSKTLLGHKIVKLGNCGNAPPLPVLQTVVQLTNRSSGNAGLKPQNWKYLGGIVHLAAGDHVQVQAATAMPFNKSWVNSNDFERPLGGFLGLYQIQEEQYRSCRRCQ</sequence>
<keyword evidence="1" id="KW-1133">Transmembrane helix</keyword>
<name>A0A9Q1BNZ2_HOLLE</name>
<dbReference type="Gene3D" id="2.60.120.40">
    <property type="match status" value="1"/>
</dbReference>
<dbReference type="InterPro" id="IPR008983">
    <property type="entry name" value="Tumour_necrosis_fac-like_dom"/>
</dbReference>
<dbReference type="EMBL" id="JAIZAY010000013">
    <property type="protein sequence ID" value="KAJ8030172.1"/>
    <property type="molecule type" value="Genomic_DNA"/>
</dbReference>
<comment type="caution">
    <text evidence="2">The sequence shown here is derived from an EMBL/GenBank/DDBJ whole genome shotgun (WGS) entry which is preliminary data.</text>
</comment>
<dbReference type="Proteomes" id="UP001152320">
    <property type="component" value="Chromosome 13"/>
</dbReference>
<evidence type="ECO:0008006" key="4">
    <source>
        <dbReference type="Google" id="ProtNLM"/>
    </source>
</evidence>
<proteinExistence type="predicted"/>
<keyword evidence="1" id="KW-0472">Membrane</keyword>
<dbReference type="PANTHER" id="PTHR11471:SF13">
    <property type="entry name" value="TNF FAMILY PROFILE DOMAIN-CONTAINING PROTEIN"/>
    <property type="match status" value="1"/>
</dbReference>
<reference evidence="2" key="1">
    <citation type="submission" date="2021-10" db="EMBL/GenBank/DDBJ databases">
        <title>Tropical sea cucumber genome reveals ecological adaptation and Cuvierian tubules defense mechanism.</title>
        <authorList>
            <person name="Chen T."/>
        </authorList>
    </citation>
    <scope>NUCLEOTIDE SEQUENCE</scope>
    <source>
        <strain evidence="2">Nanhai2018</strain>
        <tissue evidence="2">Muscle</tissue>
    </source>
</reference>
<organism evidence="2 3">
    <name type="scientific">Holothuria leucospilota</name>
    <name type="common">Black long sea cucumber</name>
    <name type="synonym">Mertensiothuria leucospilota</name>
    <dbReference type="NCBI Taxonomy" id="206669"/>
    <lineage>
        <taxon>Eukaryota</taxon>
        <taxon>Metazoa</taxon>
        <taxon>Echinodermata</taxon>
        <taxon>Eleutherozoa</taxon>
        <taxon>Echinozoa</taxon>
        <taxon>Holothuroidea</taxon>
        <taxon>Aspidochirotacea</taxon>
        <taxon>Aspidochirotida</taxon>
        <taxon>Holothuriidae</taxon>
        <taxon>Holothuria</taxon>
    </lineage>
</organism>
<dbReference type="PANTHER" id="PTHR11471">
    <property type="entry name" value="TUMOR NECROSIS FACTOR FAMILY MEMBER"/>
    <property type="match status" value="1"/>
</dbReference>
<keyword evidence="3" id="KW-1185">Reference proteome</keyword>
<keyword evidence="1" id="KW-0812">Transmembrane</keyword>
<protein>
    <recommendedName>
        <fullName evidence="4">TNF family profile domain-containing protein</fullName>
    </recommendedName>
</protein>
<evidence type="ECO:0000256" key="1">
    <source>
        <dbReference type="SAM" id="Phobius"/>
    </source>
</evidence>
<evidence type="ECO:0000313" key="2">
    <source>
        <dbReference type="EMBL" id="KAJ8030172.1"/>
    </source>
</evidence>
<evidence type="ECO:0000313" key="3">
    <source>
        <dbReference type="Proteomes" id="UP001152320"/>
    </source>
</evidence>
<gene>
    <name evidence="2" type="ORF">HOLleu_26502</name>
</gene>
<dbReference type="AlphaFoldDB" id="A0A9Q1BNZ2"/>
<dbReference type="OrthoDB" id="6116320at2759"/>
<accession>A0A9Q1BNZ2</accession>